<evidence type="ECO:0000256" key="7">
    <source>
        <dbReference type="ARBA" id="ARBA00022882"/>
    </source>
</evidence>
<dbReference type="AlphaFoldDB" id="A0A8H7PLY4"/>
<dbReference type="PANTHER" id="PTHR45628">
    <property type="entry name" value="VOLTAGE-DEPENDENT CALCIUM CHANNEL TYPE A SUBUNIT ALPHA-1"/>
    <property type="match status" value="1"/>
</dbReference>
<evidence type="ECO:0000313" key="15">
    <source>
        <dbReference type="EMBL" id="KAG2176472.1"/>
    </source>
</evidence>
<evidence type="ECO:0000259" key="14">
    <source>
        <dbReference type="Pfam" id="PF00520"/>
    </source>
</evidence>
<keyword evidence="4" id="KW-0107">Calcium channel</keyword>
<proteinExistence type="predicted"/>
<evidence type="ECO:0000256" key="5">
    <source>
        <dbReference type="ARBA" id="ARBA00022692"/>
    </source>
</evidence>
<feature type="non-terminal residue" evidence="15">
    <location>
        <position position="1"/>
    </location>
</feature>
<dbReference type="PANTHER" id="PTHR45628:SF7">
    <property type="entry name" value="VOLTAGE-DEPENDENT CALCIUM CHANNEL TYPE A SUBUNIT ALPHA-1"/>
    <property type="match status" value="1"/>
</dbReference>
<evidence type="ECO:0000256" key="10">
    <source>
        <dbReference type="ARBA" id="ARBA00023136"/>
    </source>
</evidence>
<keyword evidence="5 13" id="KW-0812">Transmembrane</keyword>
<keyword evidence="10 13" id="KW-0472">Membrane</keyword>
<evidence type="ECO:0000313" key="16">
    <source>
        <dbReference type="Proteomes" id="UP000654370"/>
    </source>
</evidence>
<protein>
    <recommendedName>
        <fullName evidence="14">Ion transport domain-containing protein</fullName>
    </recommendedName>
</protein>
<accession>A0A8H7PLY4</accession>
<dbReference type="SUPFAM" id="SSF81324">
    <property type="entry name" value="Voltage-gated potassium channels"/>
    <property type="match status" value="2"/>
</dbReference>
<organism evidence="15 16">
    <name type="scientific">Mortierella isabellina</name>
    <name type="common">Filamentous fungus</name>
    <name type="synonym">Umbelopsis isabellina</name>
    <dbReference type="NCBI Taxonomy" id="91625"/>
    <lineage>
        <taxon>Eukaryota</taxon>
        <taxon>Fungi</taxon>
        <taxon>Fungi incertae sedis</taxon>
        <taxon>Mucoromycota</taxon>
        <taxon>Mucoromycotina</taxon>
        <taxon>Umbelopsidomycetes</taxon>
        <taxon>Umbelopsidales</taxon>
        <taxon>Umbelopsidaceae</taxon>
        <taxon>Umbelopsis</taxon>
    </lineage>
</organism>
<keyword evidence="3" id="KW-0109">Calcium transport</keyword>
<evidence type="ECO:0000256" key="13">
    <source>
        <dbReference type="SAM" id="Phobius"/>
    </source>
</evidence>
<reference evidence="15" key="1">
    <citation type="submission" date="2020-12" db="EMBL/GenBank/DDBJ databases">
        <title>Metabolic potential, ecology and presence of endohyphal bacteria is reflected in genomic diversity of Mucoromycotina.</title>
        <authorList>
            <person name="Muszewska A."/>
            <person name="Okrasinska A."/>
            <person name="Steczkiewicz K."/>
            <person name="Drgas O."/>
            <person name="Orlowska M."/>
            <person name="Perlinska-Lenart U."/>
            <person name="Aleksandrzak-Piekarczyk T."/>
            <person name="Szatraj K."/>
            <person name="Zielenkiewicz U."/>
            <person name="Pilsyk S."/>
            <person name="Malc E."/>
            <person name="Mieczkowski P."/>
            <person name="Kruszewska J.S."/>
            <person name="Biernat P."/>
            <person name="Pawlowska J."/>
        </authorList>
    </citation>
    <scope>NUCLEOTIDE SEQUENCE</scope>
    <source>
        <strain evidence="15">WA0000067209</strain>
    </source>
</reference>
<evidence type="ECO:0000256" key="11">
    <source>
        <dbReference type="ARBA" id="ARBA00023180"/>
    </source>
</evidence>
<feature type="transmembrane region" description="Helical" evidence="13">
    <location>
        <begin position="235"/>
        <end position="255"/>
    </location>
</feature>
<keyword evidence="7" id="KW-0851">Voltage-gated channel</keyword>
<dbReference type="Pfam" id="PF00520">
    <property type="entry name" value="Ion_trans"/>
    <property type="match status" value="2"/>
</dbReference>
<feature type="transmembrane region" description="Helical" evidence="13">
    <location>
        <begin position="305"/>
        <end position="323"/>
    </location>
</feature>
<name>A0A8H7PLY4_MORIS</name>
<keyword evidence="9" id="KW-0406">Ion transport</keyword>
<dbReference type="GO" id="GO:0098703">
    <property type="term" value="P:calcium ion import across plasma membrane"/>
    <property type="evidence" value="ECO:0007669"/>
    <property type="project" value="TreeGrafter"/>
</dbReference>
<dbReference type="Gene3D" id="1.10.287.70">
    <property type="match status" value="2"/>
</dbReference>
<keyword evidence="2" id="KW-0813">Transport</keyword>
<dbReference type="Gene3D" id="1.20.120.350">
    <property type="entry name" value="Voltage-gated potassium channels. Chain C"/>
    <property type="match status" value="1"/>
</dbReference>
<feature type="transmembrane region" description="Helical" evidence="13">
    <location>
        <begin position="400"/>
        <end position="418"/>
    </location>
</feature>
<evidence type="ECO:0000256" key="3">
    <source>
        <dbReference type="ARBA" id="ARBA00022568"/>
    </source>
</evidence>
<keyword evidence="12" id="KW-0407">Ion channel</keyword>
<dbReference type="OrthoDB" id="416585at2759"/>
<gene>
    <name evidence="15" type="ORF">INT43_005712</name>
</gene>
<feature type="domain" description="Ion transport" evidence="14">
    <location>
        <begin position="246"/>
        <end position="416"/>
    </location>
</feature>
<keyword evidence="6" id="KW-0106">Calcium</keyword>
<evidence type="ECO:0000256" key="6">
    <source>
        <dbReference type="ARBA" id="ARBA00022837"/>
    </source>
</evidence>
<keyword evidence="8 13" id="KW-1133">Transmembrane helix</keyword>
<keyword evidence="11" id="KW-0325">Glycoprotein</keyword>
<feature type="domain" description="Ion transport" evidence="14">
    <location>
        <begin position="3"/>
        <end position="194"/>
    </location>
</feature>
<keyword evidence="16" id="KW-1185">Reference proteome</keyword>
<comment type="caution">
    <text evidence="15">The sequence shown here is derived from an EMBL/GenBank/DDBJ whole genome shotgun (WGS) entry which is preliminary data.</text>
</comment>
<sequence length="420" mass="47532">MLSSLRLLRLLNITNGNKIILNSLKRAAPLLTNVMFFVCFFFVIFGIIGVQAFRGSFMRHCVWTDPTNATNTQVLQQYCGGYMANGSVQPYMQKDGTAGLWSKGFICPQGLVCQETENAFGNTVSFDNIFDSMEIVLIISGVQSWTDRMYDMMDAEYVVACLYFIVIVIILNFWLINLFIAVINEMFAKVREDSNHSAFTSSKAKPVLADNEEGWSFGEQGPNARKPKRITRFQHIVKASNPIWVALVAVDLLVMGWKNFDMTPAELALLDRCEFGFTMAFMLEALVRLISSLPDWRTFFAEPRNRTDFFIAVITCIIQIPPIHGNSIAYSWLTGFQILRIYRVLIAFPRMRAILSRILGSVYGLMNLVFFVVLVTLICSIVAIQLLEGVVSSGDESDDITFYSVYNAFAGLYQVLIYRQ</sequence>
<feature type="transmembrane region" description="Helical" evidence="13">
    <location>
        <begin position="157"/>
        <end position="183"/>
    </location>
</feature>
<dbReference type="EMBL" id="JAEPQZ010000010">
    <property type="protein sequence ID" value="KAG2176472.1"/>
    <property type="molecule type" value="Genomic_DNA"/>
</dbReference>
<evidence type="ECO:0000256" key="4">
    <source>
        <dbReference type="ARBA" id="ARBA00022673"/>
    </source>
</evidence>
<dbReference type="GO" id="GO:0005891">
    <property type="term" value="C:voltage-gated calcium channel complex"/>
    <property type="evidence" value="ECO:0007669"/>
    <property type="project" value="TreeGrafter"/>
</dbReference>
<evidence type="ECO:0000256" key="8">
    <source>
        <dbReference type="ARBA" id="ARBA00022989"/>
    </source>
</evidence>
<comment type="subcellular location">
    <subcellularLocation>
        <location evidence="1">Membrane</location>
        <topology evidence="1">Multi-pass membrane protein</topology>
    </subcellularLocation>
</comment>
<dbReference type="InterPro" id="IPR027359">
    <property type="entry name" value="Volt_channel_dom_sf"/>
</dbReference>
<evidence type="ECO:0000256" key="1">
    <source>
        <dbReference type="ARBA" id="ARBA00004141"/>
    </source>
</evidence>
<evidence type="ECO:0000256" key="12">
    <source>
        <dbReference type="ARBA" id="ARBA00023303"/>
    </source>
</evidence>
<evidence type="ECO:0000256" key="9">
    <source>
        <dbReference type="ARBA" id="ARBA00023065"/>
    </source>
</evidence>
<dbReference type="InterPro" id="IPR050599">
    <property type="entry name" value="VDCC_alpha-1_subunit"/>
</dbReference>
<dbReference type="InterPro" id="IPR005821">
    <property type="entry name" value="Ion_trans_dom"/>
</dbReference>
<feature type="transmembrane region" description="Helical" evidence="13">
    <location>
        <begin position="368"/>
        <end position="388"/>
    </location>
</feature>
<dbReference type="GO" id="GO:0008331">
    <property type="term" value="F:high voltage-gated calcium channel activity"/>
    <property type="evidence" value="ECO:0007669"/>
    <property type="project" value="TreeGrafter"/>
</dbReference>
<evidence type="ECO:0000256" key="2">
    <source>
        <dbReference type="ARBA" id="ARBA00022448"/>
    </source>
</evidence>
<dbReference type="Proteomes" id="UP000654370">
    <property type="component" value="Unassembled WGS sequence"/>
</dbReference>
<feature type="transmembrane region" description="Helical" evidence="13">
    <location>
        <begin position="30"/>
        <end position="53"/>
    </location>
</feature>